<dbReference type="GO" id="GO:0032787">
    <property type="term" value="P:monocarboxylic acid metabolic process"/>
    <property type="evidence" value="ECO:0007669"/>
    <property type="project" value="UniProtKB-ARBA"/>
</dbReference>
<dbReference type="NCBIfam" id="NF009093">
    <property type="entry name" value="PRK12429.1"/>
    <property type="match status" value="1"/>
</dbReference>
<dbReference type="InterPro" id="IPR011294">
    <property type="entry name" value="3-OHbutyrate_DH"/>
</dbReference>
<dbReference type="PANTHER" id="PTHR42879">
    <property type="entry name" value="3-OXOACYL-(ACYL-CARRIER-PROTEIN) REDUCTASE"/>
    <property type="match status" value="1"/>
</dbReference>
<dbReference type="SUPFAM" id="SSF51735">
    <property type="entry name" value="NAD(P)-binding Rossmann-fold domains"/>
    <property type="match status" value="1"/>
</dbReference>
<dbReference type="Proteomes" id="UP000035929">
    <property type="component" value="Unassembled WGS sequence"/>
</dbReference>
<dbReference type="PATRIC" id="fig|270351.6.peg.745"/>
<dbReference type="OrthoDB" id="9804774at2"/>
<dbReference type="InterPro" id="IPR002347">
    <property type="entry name" value="SDR_fam"/>
</dbReference>
<dbReference type="InterPro" id="IPR036291">
    <property type="entry name" value="NAD(P)-bd_dom_sf"/>
</dbReference>
<accession>A0A0J6SJC9</accession>
<gene>
    <name evidence="2" type="ORF">VP06_16230</name>
</gene>
<comment type="caution">
    <text evidence="2">The sequence shown here is derived from an EMBL/GenBank/DDBJ whole genome shotgun (WGS) entry which is preliminary data.</text>
</comment>
<dbReference type="InterPro" id="IPR020904">
    <property type="entry name" value="Sc_DH/Rdtase_CS"/>
</dbReference>
<proteinExistence type="inferred from homology"/>
<dbReference type="RefSeq" id="WP_048464804.1">
    <property type="nucleotide sequence ID" value="NZ_LABX01000121.1"/>
</dbReference>
<dbReference type="Gene3D" id="3.40.50.720">
    <property type="entry name" value="NAD(P)-binding Rossmann-like Domain"/>
    <property type="match status" value="1"/>
</dbReference>
<reference evidence="2 3" key="1">
    <citation type="submission" date="2015-03" db="EMBL/GenBank/DDBJ databases">
        <title>Genome sequencing of Methylobacterium aquaticum DSM16371 type strain.</title>
        <authorList>
            <person name="Chaudhry V."/>
            <person name="Patil P.B."/>
        </authorList>
    </citation>
    <scope>NUCLEOTIDE SEQUENCE [LARGE SCALE GENOMIC DNA]</scope>
    <source>
        <strain evidence="2 3">DSM 16371</strain>
    </source>
</reference>
<dbReference type="Pfam" id="PF13561">
    <property type="entry name" value="adh_short_C2"/>
    <property type="match status" value="1"/>
</dbReference>
<dbReference type="PRINTS" id="PR00081">
    <property type="entry name" value="GDHRDH"/>
</dbReference>
<dbReference type="PANTHER" id="PTHR42879:SF2">
    <property type="entry name" value="3-OXOACYL-[ACYL-CARRIER-PROTEIN] REDUCTASE FABG"/>
    <property type="match status" value="1"/>
</dbReference>
<dbReference type="PROSITE" id="PS00061">
    <property type="entry name" value="ADH_SHORT"/>
    <property type="match status" value="1"/>
</dbReference>
<sequence length="261" mass="27341">MTLHSKTALVTGSTSGIGLAIARGLAQQGANVVINGFGQPDAIEKERAGIEAEFGVRAVYSGADMSKGDEIAAMVAQAETDFGAVDILVNNAGIQYVSAIEEFPVEKWDQIIAINLSSAFHTMRAAIPGMKKKGWGRIINTASAHSLVASPFKAAYVAAKHGIAGLTKTAALELATHKITVNCISPGYVWTPLVEAQIPDTMKARGMTKDQVIEEVLLKAQPTKEFVTVDQVAAIAAFLCSDAASQITGANLTVDGGWTAQ</sequence>
<dbReference type="InterPro" id="IPR050259">
    <property type="entry name" value="SDR"/>
</dbReference>
<organism evidence="2 3">
    <name type="scientific">Methylobacterium aquaticum</name>
    <dbReference type="NCBI Taxonomy" id="270351"/>
    <lineage>
        <taxon>Bacteria</taxon>
        <taxon>Pseudomonadati</taxon>
        <taxon>Pseudomonadota</taxon>
        <taxon>Alphaproteobacteria</taxon>
        <taxon>Hyphomicrobiales</taxon>
        <taxon>Methylobacteriaceae</taxon>
        <taxon>Methylobacterium</taxon>
    </lineage>
</organism>
<protein>
    <submittedName>
        <fullName evidence="2">3-hydroxybutyrate dehydrogenase</fullName>
    </submittedName>
</protein>
<dbReference type="GO" id="GO:0003858">
    <property type="term" value="F:3-hydroxybutyrate dehydrogenase activity"/>
    <property type="evidence" value="ECO:0007669"/>
    <property type="project" value="InterPro"/>
</dbReference>
<dbReference type="NCBIfam" id="TIGR01963">
    <property type="entry name" value="PHB_DH"/>
    <property type="match status" value="1"/>
</dbReference>
<evidence type="ECO:0000313" key="2">
    <source>
        <dbReference type="EMBL" id="KMO33488.1"/>
    </source>
</evidence>
<dbReference type="PRINTS" id="PR00080">
    <property type="entry name" value="SDRFAMILY"/>
</dbReference>
<name>A0A0J6SJC9_9HYPH</name>
<evidence type="ECO:0000256" key="1">
    <source>
        <dbReference type="ARBA" id="ARBA00006484"/>
    </source>
</evidence>
<evidence type="ECO:0000313" key="3">
    <source>
        <dbReference type="Proteomes" id="UP000035929"/>
    </source>
</evidence>
<dbReference type="AlphaFoldDB" id="A0A0J6SJC9"/>
<comment type="similarity">
    <text evidence="1">Belongs to the short-chain dehydrogenases/reductases (SDR) family.</text>
</comment>
<dbReference type="EMBL" id="LABX01000121">
    <property type="protein sequence ID" value="KMO33488.1"/>
    <property type="molecule type" value="Genomic_DNA"/>
</dbReference>
<dbReference type="FunFam" id="3.40.50.720:FF:000084">
    <property type="entry name" value="Short-chain dehydrogenase reductase"/>
    <property type="match status" value="1"/>
</dbReference>